<dbReference type="InterPro" id="IPR011333">
    <property type="entry name" value="SKP1/BTB/POZ_sf"/>
</dbReference>
<evidence type="ECO:0000313" key="3">
    <source>
        <dbReference type="Proteomes" id="UP000667349"/>
    </source>
</evidence>
<dbReference type="InterPro" id="IPR000210">
    <property type="entry name" value="BTB/POZ_dom"/>
</dbReference>
<dbReference type="Pfam" id="PF00651">
    <property type="entry name" value="BTB"/>
    <property type="match status" value="1"/>
</dbReference>
<proteinExistence type="predicted"/>
<reference evidence="2" key="1">
    <citation type="submission" date="2020-02" db="EMBL/GenBank/DDBJ databases">
        <title>Relaxed selection underlies rapid genomic changes in the transitions from sociality to social parasitism in ants.</title>
        <authorList>
            <person name="Bi X."/>
        </authorList>
    </citation>
    <scope>NUCLEOTIDE SEQUENCE</scope>
    <source>
        <strain evidence="2">BGI-DK2013a</strain>
        <tissue evidence="2">Whole body</tissue>
    </source>
</reference>
<dbReference type="PANTHER" id="PTHR45632">
    <property type="entry name" value="LD33804P"/>
    <property type="match status" value="1"/>
</dbReference>
<dbReference type="Proteomes" id="UP000667349">
    <property type="component" value="Unassembled WGS sequence"/>
</dbReference>
<dbReference type="SUPFAM" id="SSF54695">
    <property type="entry name" value="POZ domain"/>
    <property type="match status" value="1"/>
</dbReference>
<dbReference type="AlphaFoldDB" id="A0A836EVJ2"/>
<name>A0A836EVJ2_9HYME</name>
<feature type="non-terminal residue" evidence="2">
    <location>
        <position position="1"/>
    </location>
</feature>
<accession>A0A836EVJ2</accession>
<dbReference type="SMART" id="SM00225">
    <property type="entry name" value="BTB"/>
    <property type="match status" value="1"/>
</dbReference>
<feature type="domain" description="BTB" evidence="1">
    <location>
        <begin position="183"/>
        <end position="283"/>
    </location>
</feature>
<dbReference type="Gene3D" id="3.30.710.10">
    <property type="entry name" value="Potassium Channel Kv1.1, Chain A"/>
    <property type="match status" value="1"/>
</dbReference>
<evidence type="ECO:0000313" key="2">
    <source>
        <dbReference type="EMBL" id="KAG5312422.1"/>
    </source>
</evidence>
<organism evidence="2 3">
    <name type="scientific">Acromyrmex insinuator</name>
    <dbReference type="NCBI Taxonomy" id="230686"/>
    <lineage>
        <taxon>Eukaryota</taxon>
        <taxon>Metazoa</taxon>
        <taxon>Ecdysozoa</taxon>
        <taxon>Arthropoda</taxon>
        <taxon>Hexapoda</taxon>
        <taxon>Insecta</taxon>
        <taxon>Pterygota</taxon>
        <taxon>Neoptera</taxon>
        <taxon>Endopterygota</taxon>
        <taxon>Hymenoptera</taxon>
        <taxon>Apocrita</taxon>
        <taxon>Aculeata</taxon>
        <taxon>Formicoidea</taxon>
        <taxon>Formicidae</taxon>
        <taxon>Myrmicinae</taxon>
        <taxon>Acromyrmex</taxon>
    </lineage>
</organism>
<dbReference type="EMBL" id="JAANHZ010000331">
    <property type="protein sequence ID" value="KAG5312422.1"/>
    <property type="molecule type" value="Genomic_DNA"/>
</dbReference>
<sequence length="355" mass="41376">ISDKKEDENLSKKEQTILSCLPLHFKSYAQTQIKSTKFDFTWKINQSSKLFKVVNQLCSPVFLEKDHYQILIKFSHNKTNSKTAQFFMCTDKPFIGICTITLNSESPKSFFGRISNMTLLIEISEYELFYDMLTIYFEFEIFHKLKSNILHTNLSSTSSTLFSKDIKSLEDSILNELQSKNDESINFILGKEQYVVSKKLLCATNSSYFKNICQTHEAKIDMTNELTLDELENFKILLLIINGLKSVSDYLSSDMLKKIFTIADKYDVLTVKLTCEHYLIRHIKIINAMELIEFAFSFNANFLKTYLINFVKFHIKEITNTTNFQKLPQKNIAKLMEFIEKNETLIETSTSLFQE</sequence>
<gene>
    <name evidence="2" type="primary">Spop</name>
    <name evidence="2" type="ORF">G6Z75_0013551</name>
</gene>
<evidence type="ECO:0000259" key="1">
    <source>
        <dbReference type="SMART" id="SM00225"/>
    </source>
</evidence>
<comment type="caution">
    <text evidence="2">The sequence shown here is derived from an EMBL/GenBank/DDBJ whole genome shotgun (WGS) entry which is preliminary data.</text>
</comment>
<feature type="non-terminal residue" evidence="2">
    <location>
        <position position="355"/>
    </location>
</feature>
<keyword evidence="3" id="KW-1185">Reference proteome</keyword>
<protein>
    <submittedName>
        <fullName evidence="2">SPOP protein</fullName>
    </submittedName>
</protein>